<sequence>PVVPVVVEESLHLLEDLEEPEDMVVLELKEALVDTVEQAVLVDTVVPEQLEAAVDMEALVVPEQAVTEALELVELEDTEALELVVLELTVEPEDEEVMAELVEQEPVVMVELVVPEPTEELVELADAEDMVEQA</sequence>
<accession>A0A1B6ELW2</accession>
<organism evidence="1">
    <name type="scientific">Cuerna arida</name>
    <dbReference type="NCBI Taxonomy" id="1464854"/>
    <lineage>
        <taxon>Eukaryota</taxon>
        <taxon>Metazoa</taxon>
        <taxon>Ecdysozoa</taxon>
        <taxon>Arthropoda</taxon>
        <taxon>Hexapoda</taxon>
        <taxon>Insecta</taxon>
        <taxon>Pterygota</taxon>
        <taxon>Neoptera</taxon>
        <taxon>Paraneoptera</taxon>
        <taxon>Hemiptera</taxon>
        <taxon>Auchenorrhyncha</taxon>
        <taxon>Membracoidea</taxon>
        <taxon>Cicadellidae</taxon>
        <taxon>Cicadellinae</taxon>
        <taxon>Proconiini</taxon>
        <taxon>Cuerna</taxon>
    </lineage>
</organism>
<proteinExistence type="predicted"/>
<feature type="non-terminal residue" evidence="1">
    <location>
        <position position="134"/>
    </location>
</feature>
<reference evidence="1" key="1">
    <citation type="submission" date="2015-11" db="EMBL/GenBank/DDBJ databases">
        <title>De novo transcriptome assembly of four potential Pierce s Disease insect vectors from Arizona vineyards.</title>
        <authorList>
            <person name="Tassone E.E."/>
        </authorList>
    </citation>
    <scope>NUCLEOTIDE SEQUENCE</scope>
</reference>
<evidence type="ECO:0000313" key="1">
    <source>
        <dbReference type="EMBL" id="JAS38872.1"/>
    </source>
</evidence>
<gene>
    <name evidence="1" type="ORF">g.19494</name>
</gene>
<feature type="non-terminal residue" evidence="1">
    <location>
        <position position="1"/>
    </location>
</feature>
<name>A0A1B6ELW2_9HEMI</name>
<dbReference type="EMBL" id="GECZ01030897">
    <property type="protein sequence ID" value="JAS38872.1"/>
    <property type="molecule type" value="Transcribed_RNA"/>
</dbReference>
<protein>
    <submittedName>
        <fullName evidence="1">Uncharacterized protein</fullName>
    </submittedName>
</protein>
<dbReference type="AlphaFoldDB" id="A0A1B6ELW2"/>